<evidence type="ECO:0000259" key="11">
    <source>
        <dbReference type="PROSITE" id="PS50262"/>
    </source>
</evidence>
<protein>
    <recommendedName>
        <fullName evidence="10">Olfactory receptor</fullName>
    </recommendedName>
</protein>
<proteinExistence type="inferred from homology"/>
<organism evidence="12 13">
    <name type="scientific">Pleurodeles waltl</name>
    <name type="common">Iberian ribbed newt</name>
    <dbReference type="NCBI Taxonomy" id="8319"/>
    <lineage>
        <taxon>Eukaryota</taxon>
        <taxon>Metazoa</taxon>
        <taxon>Chordata</taxon>
        <taxon>Craniata</taxon>
        <taxon>Vertebrata</taxon>
        <taxon>Euteleostomi</taxon>
        <taxon>Amphibia</taxon>
        <taxon>Batrachia</taxon>
        <taxon>Caudata</taxon>
        <taxon>Salamandroidea</taxon>
        <taxon>Salamandridae</taxon>
        <taxon>Pleurodelinae</taxon>
        <taxon>Pleurodeles</taxon>
    </lineage>
</organism>
<keyword evidence="13" id="KW-1185">Reference proteome</keyword>
<dbReference type="PANTHER" id="PTHR26453">
    <property type="entry name" value="OLFACTORY RECEPTOR"/>
    <property type="match status" value="1"/>
</dbReference>
<evidence type="ECO:0000256" key="1">
    <source>
        <dbReference type="ARBA" id="ARBA00004651"/>
    </source>
</evidence>
<dbReference type="EMBL" id="JANPWB010000014">
    <property type="protein sequence ID" value="KAJ1095760.1"/>
    <property type="molecule type" value="Genomic_DNA"/>
</dbReference>
<dbReference type="GO" id="GO:0004930">
    <property type="term" value="F:G protein-coupled receptor activity"/>
    <property type="evidence" value="ECO:0007669"/>
    <property type="project" value="UniProtKB-KW"/>
</dbReference>
<keyword evidence="8 9" id="KW-0807">Transducer</keyword>
<dbReference type="CDD" id="cd15225">
    <property type="entry name" value="7tmA_OR10A-like"/>
    <property type="match status" value="1"/>
</dbReference>
<evidence type="ECO:0000313" key="13">
    <source>
        <dbReference type="Proteomes" id="UP001066276"/>
    </source>
</evidence>
<accession>A0AAV7LW34</accession>
<dbReference type="Proteomes" id="UP001066276">
    <property type="component" value="Chromosome 10"/>
</dbReference>
<sequence length="316" mass="35144">MGHVNQTSVSEFIILGFTGSPEIRFLLFIIFSIVYLITIMGNATVMLVLHVDPSLHTPMYFFLRNLSFLEICYSSVTVPKMLTNLLAEDKTISFIGCATQMHFLLSLGTTECFLLAVMAYDRYTAICHPLHYPLIMNKRLCQGLAAGCWASGTLLSLGNTSFIFTLPFCGPNIINHFFCDIPPVLELACADTSANEVTTFVICVVILLTPFLLTLTSYARVASTVLKMRSVEGQRRAFSTCAAHLTSVSLFYGTASFMYLRPKASYSLEVDKLLALFYSVITPMLNPLIYTLRNKEVMGSLRRISSKLPAANKLQK</sequence>
<comment type="similarity">
    <text evidence="9">Belongs to the G-protein coupled receptor 1 family.</text>
</comment>
<keyword evidence="7 10" id="KW-0472">Membrane</keyword>
<dbReference type="InterPro" id="IPR000276">
    <property type="entry name" value="GPCR_Rhodpsn"/>
</dbReference>
<dbReference type="GO" id="GO:0004984">
    <property type="term" value="F:olfactory receptor activity"/>
    <property type="evidence" value="ECO:0007669"/>
    <property type="project" value="InterPro"/>
</dbReference>
<evidence type="ECO:0000256" key="4">
    <source>
        <dbReference type="ARBA" id="ARBA00022692"/>
    </source>
</evidence>
<evidence type="ECO:0000313" key="12">
    <source>
        <dbReference type="EMBL" id="KAJ1095760.1"/>
    </source>
</evidence>
<feature type="transmembrane region" description="Helical" evidence="10">
    <location>
        <begin position="237"/>
        <end position="261"/>
    </location>
</feature>
<dbReference type="Pfam" id="PF13853">
    <property type="entry name" value="7tm_4"/>
    <property type="match status" value="1"/>
</dbReference>
<dbReference type="Gene3D" id="1.20.1070.10">
    <property type="entry name" value="Rhodopsin 7-helix transmembrane proteins"/>
    <property type="match status" value="1"/>
</dbReference>
<dbReference type="InterPro" id="IPR017452">
    <property type="entry name" value="GPCR_Rhodpsn_7TM"/>
</dbReference>
<feature type="transmembrane region" description="Helical" evidence="10">
    <location>
        <begin position="61"/>
        <end position="82"/>
    </location>
</feature>
<dbReference type="PRINTS" id="PR00237">
    <property type="entry name" value="GPCRRHODOPSN"/>
</dbReference>
<keyword evidence="4 9" id="KW-0812">Transmembrane</keyword>
<comment type="caution">
    <text evidence="12">The sequence shown here is derived from an EMBL/GenBank/DDBJ whole genome shotgun (WGS) entry which is preliminary data.</text>
</comment>
<dbReference type="FunFam" id="1.20.1070.10:FF:000001">
    <property type="entry name" value="Olfactory receptor"/>
    <property type="match status" value="1"/>
</dbReference>
<keyword evidence="9" id="KW-0297">G-protein coupled receptor</keyword>
<evidence type="ECO:0000256" key="6">
    <source>
        <dbReference type="ARBA" id="ARBA00022989"/>
    </source>
</evidence>
<keyword evidence="9" id="KW-0675">Receptor</keyword>
<name>A0AAV7LW34_PLEWA</name>
<dbReference type="AlphaFoldDB" id="A0AAV7LW34"/>
<comment type="subcellular location">
    <subcellularLocation>
        <location evidence="1 10">Cell membrane</location>
        <topology evidence="1 10">Multi-pass membrane protein</topology>
    </subcellularLocation>
</comment>
<evidence type="ECO:0000256" key="8">
    <source>
        <dbReference type="ARBA" id="ARBA00023224"/>
    </source>
</evidence>
<keyword evidence="3 10" id="KW-0716">Sensory transduction</keyword>
<dbReference type="InterPro" id="IPR000725">
    <property type="entry name" value="Olfact_rcpt"/>
</dbReference>
<dbReference type="SUPFAM" id="SSF81321">
    <property type="entry name" value="Family A G protein-coupled receptor-like"/>
    <property type="match status" value="1"/>
</dbReference>
<evidence type="ECO:0000256" key="10">
    <source>
        <dbReference type="RuleBase" id="RU363047"/>
    </source>
</evidence>
<gene>
    <name evidence="12" type="ORF">NDU88_000916</name>
</gene>
<keyword evidence="6 10" id="KW-1133">Transmembrane helix</keyword>
<evidence type="ECO:0000256" key="7">
    <source>
        <dbReference type="ARBA" id="ARBA00023136"/>
    </source>
</evidence>
<feature type="transmembrane region" description="Helical" evidence="10">
    <location>
        <begin position="273"/>
        <end position="292"/>
    </location>
</feature>
<evidence type="ECO:0000256" key="2">
    <source>
        <dbReference type="ARBA" id="ARBA00022475"/>
    </source>
</evidence>
<keyword evidence="2 10" id="KW-1003">Cell membrane</keyword>
<feature type="transmembrane region" description="Helical" evidence="10">
    <location>
        <begin position="140"/>
        <end position="158"/>
    </location>
</feature>
<dbReference type="PROSITE" id="PS50262">
    <property type="entry name" value="G_PROTEIN_RECEP_F1_2"/>
    <property type="match status" value="1"/>
</dbReference>
<feature type="transmembrane region" description="Helical" evidence="10">
    <location>
        <begin position="102"/>
        <end position="120"/>
    </location>
</feature>
<feature type="domain" description="G-protein coupled receptors family 1 profile" evidence="11">
    <location>
        <begin position="41"/>
        <end position="290"/>
    </location>
</feature>
<feature type="transmembrane region" description="Helical" evidence="10">
    <location>
        <begin position="25"/>
        <end position="49"/>
    </location>
</feature>
<dbReference type="PRINTS" id="PR00245">
    <property type="entry name" value="OLFACTORYR"/>
</dbReference>
<evidence type="ECO:0000256" key="5">
    <source>
        <dbReference type="ARBA" id="ARBA00022725"/>
    </source>
</evidence>
<evidence type="ECO:0000256" key="9">
    <source>
        <dbReference type="RuleBase" id="RU000688"/>
    </source>
</evidence>
<evidence type="ECO:0000256" key="3">
    <source>
        <dbReference type="ARBA" id="ARBA00022606"/>
    </source>
</evidence>
<reference evidence="12" key="1">
    <citation type="journal article" date="2022" name="bioRxiv">
        <title>Sequencing and chromosome-scale assembly of the giantPleurodeles waltlgenome.</title>
        <authorList>
            <person name="Brown T."/>
            <person name="Elewa A."/>
            <person name="Iarovenko S."/>
            <person name="Subramanian E."/>
            <person name="Araus A.J."/>
            <person name="Petzold A."/>
            <person name="Susuki M."/>
            <person name="Suzuki K.-i.T."/>
            <person name="Hayashi T."/>
            <person name="Toyoda A."/>
            <person name="Oliveira C."/>
            <person name="Osipova E."/>
            <person name="Leigh N.D."/>
            <person name="Simon A."/>
            <person name="Yun M.H."/>
        </authorList>
    </citation>
    <scope>NUCLEOTIDE SEQUENCE</scope>
    <source>
        <strain evidence="12">20211129_DDA</strain>
        <tissue evidence="12">Liver</tissue>
    </source>
</reference>
<feature type="transmembrane region" description="Helical" evidence="10">
    <location>
        <begin position="197"/>
        <end position="216"/>
    </location>
</feature>
<dbReference type="PROSITE" id="PS00237">
    <property type="entry name" value="G_PROTEIN_RECEP_F1_1"/>
    <property type="match status" value="1"/>
</dbReference>
<dbReference type="GO" id="GO:0005886">
    <property type="term" value="C:plasma membrane"/>
    <property type="evidence" value="ECO:0007669"/>
    <property type="project" value="UniProtKB-SubCell"/>
</dbReference>
<keyword evidence="5 10" id="KW-0552">Olfaction</keyword>